<evidence type="ECO:0000313" key="3">
    <source>
        <dbReference type="EMBL" id="KPH86835.1"/>
    </source>
</evidence>
<dbReference type="EMBL" id="JUFX02000191">
    <property type="protein sequence ID" value="KPH86835.1"/>
    <property type="molecule type" value="Genomic_DNA"/>
</dbReference>
<sequence>MKLDQKKLRNVLGRFATGVTIITGRDITGEPFGFTATSFNTVSLDPPLILFSVRKGARSCDILSGANAYTVNVLGLHHAPLSDMFGRNTGLKERAIKLTEMCGHSMRGVSDALAVLHCRPYAAHGAGDHVVFIGEIQEILTSEGCRPLIFYNGQYHTTVPFNDLLPAQQEKKVV</sequence>
<evidence type="ECO:0000256" key="1">
    <source>
        <dbReference type="ARBA" id="ARBA00023002"/>
    </source>
</evidence>
<dbReference type="SMART" id="SM00903">
    <property type="entry name" value="Flavin_Reduct"/>
    <property type="match status" value="1"/>
</dbReference>
<proteinExistence type="predicted"/>
<comment type="caution">
    <text evidence="3">The sequence shown here is derived from an EMBL/GenBank/DDBJ whole genome shotgun (WGS) entry which is preliminary data.</text>
</comment>
<dbReference type="Proteomes" id="UP000031553">
    <property type="component" value="Unassembled WGS sequence"/>
</dbReference>
<dbReference type="InterPro" id="IPR050268">
    <property type="entry name" value="NADH-dep_flavin_reductase"/>
</dbReference>
<dbReference type="SUPFAM" id="SSF50475">
    <property type="entry name" value="FMN-binding split barrel"/>
    <property type="match status" value="1"/>
</dbReference>
<name>A0A0N1FNX7_9PROT</name>
<dbReference type="AlphaFoldDB" id="A0A0N1FNX7"/>
<accession>A0A0N1FNX7</accession>
<dbReference type="InterPro" id="IPR012349">
    <property type="entry name" value="Split_barrel_FMN-bd"/>
</dbReference>
<organism evidence="3 4">
    <name type="scientific">Komagataeibacter intermedius AF2</name>
    <dbReference type="NCBI Taxonomy" id="1458464"/>
    <lineage>
        <taxon>Bacteria</taxon>
        <taxon>Pseudomonadati</taxon>
        <taxon>Pseudomonadota</taxon>
        <taxon>Alphaproteobacteria</taxon>
        <taxon>Acetobacterales</taxon>
        <taxon>Acetobacteraceae</taxon>
        <taxon>Komagataeibacter</taxon>
    </lineage>
</organism>
<evidence type="ECO:0000259" key="2">
    <source>
        <dbReference type="SMART" id="SM00903"/>
    </source>
</evidence>
<dbReference type="OrthoDB" id="9792858at2"/>
<dbReference type="RefSeq" id="WP_048883555.1">
    <property type="nucleotide sequence ID" value="NZ_JUFX02000191.1"/>
</dbReference>
<keyword evidence="1" id="KW-0560">Oxidoreductase</keyword>
<feature type="domain" description="Flavin reductase like" evidence="2">
    <location>
        <begin position="12"/>
        <end position="157"/>
    </location>
</feature>
<dbReference type="PANTHER" id="PTHR30466">
    <property type="entry name" value="FLAVIN REDUCTASE"/>
    <property type="match status" value="1"/>
</dbReference>
<dbReference type="Gene3D" id="2.30.110.10">
    <property type="entry name" value="Electron Transport, Fmn-binding Protein, Chain A"/>
    <property type="match status" value="1"/>
</dbReference>
<dbReference type="Pfam" id="PF01613">
    <property type="entry name" value="Flavin_Reduct"/>
    <property type="match status" value="1"/>
</dbReference>
<dbReference type="GO" id="GO:0042602">
    <property type="term" value="F:riboflavin reductase (NADPH) activity"/>
    <property type="evidence" value="ECO:0007669"/>
    <property type="project" value="TreeGrafter"/>
</dbReference>
<dbReference type="PANTHER" id="PTHR30466:SF1">
    <property type="entry name" value="FMN REDUCTASE (NADH) RUTF"/>
    <property type="match status" value="1"/>
</dbReference>
<evidence type="ECO:0000313" key="4">
    <source>
        <dbReference type="Proteomes" id="UP000031553"/>
    </source>
</evidence>
<protein>
    <submittedName>
        <fullName evidence="3">Putative flavin reductase</fullName>
    </submittedName>
</protein>
<dbReference type="GO" id="GO:0010181">
    <property type="term" value="F:FMN binding"/>
    <property type="evidence" value="ECO:0007669"/>
    <property type="project" value="InterPro"/>
</dbReference>
<reference evidence="3 4" key="1">
    <citation type="submission" date="2015-07" db="EMBL/GenBank/DDBJ databases">
        <title>Draft Genome Sequence of Komagataeibacter intermedius Strain AF2, Isolated from Kombucha Tea.</title>
        <authorList>
            <person name="Santos R.A."/>
            <person name="Berretta A.A."/>
            <person name="Barud H.S."/>
            <person name="Ribeiro S.J."/>
            <person name="Gonzalez-Garcia L.N."/>
            <person name="Zucchi T.D."/>
            <person name="Goldman G.H."/>
            <person name="Riano-Pachon D.M."/>
        </authorList>
    </citation>
    <scope>NUCLEOTIDE SEQUENCE [LARGE SCALE GENOMIC DNA]</scope>
    <source>
        <strain evidence="3 4">AF2</strain>
    </source>
</reference>
<dbReference type="InterPro" id="IPR002563">
    <property type="entry name" value="Flavin_Rdtase-like_dom"/>
</dbReference>
<gene>
    <name evidence="3" type="ORF">GLUCOINTEAF2_0202541</name>
</gene>